<comment type="caution">
    <text evidence="2">The sequence shown here is derived from an EMBL/GenBank/DDBJ whole genome shotgun (WGS) entry which is preliminary data.</text>
</comment>
<dbReference type="Proteomes" id="UP001293593">
    <property type="component" value="Unassembled WGS sequence"/>
</dbReference>
<sequence>MGNCLVLPDNVVQVMKTDGEILEYKSPILVHQVLKEFSGHAISESVPVLRRLQPNTKLLADHLYYLVPPSQEPAKKKVRFADPEVQDSQESSSVVRIKVVISKQELQAMLNKGGISVNNVNMLSLLPGEPVTESEDKSHKKNEGLQGWKPALESIPELV</sequence>
<reference evidence="2" key="1">
    <citation type="submission" date="2023-10" db="EMBL/GenBank/DDBJ databases">
        <title>Chromosome-level genome of the transformable northern wattle, Acacia crassicarpa.</title>
        <authorList>
            <person name="Massaro I."/>
            <person name="Sinha N.R."/>
            <person name="Poethig S."/>
            <person name="Leichty A.R."/>
        </authorList>
    </citation>
    <scope>NUCLEOTIDE SEQUENCE</scope>
    <source>
        <strain evidence="2">Acra3RX</strain>
        <tissue evidence="2">Leaf</tissue>
    </source>
</reference>
<dbReference type="InterPro" id="IPR025322">
    <property type="entry name" value="PADRE_dom"/>
</dbReference>
<dbReference type="AlphaFoldDB" id="A0AAE1TDR3"/>
<evidence type="ECO:0000256" key="1">
    <source>
        <dbReference type="SAM" id="MobiDB-lite"/>
    </source>
</evidence>
<organism evidence="2 3">
    <name type="scientific">Acacia crassicarpa</name>
    <name type="common">northern wattle</name>
    <dbReference type="NCBI Taxonomy" id="499986"/>
    <lineage>
        <taxon>Eukaryota</taxon>
        <taxon>Viridiplantae</taxon>
        <taxon>Streptophyta</taxon>
        <taxon>Embryophyta</taxon>
        <taxon>Tracheophyta</taxon>
        <taxon>Spermatophyta</taxon>
        <taxon>Magnoliopsida</taxon>
        <taxon>eudicotyledons</taxon>
        <taxon>Gunneridae</taxon>
        <taxon>Pentapetalae</taxon>
        <taxon>rosids</taxon>
        <taxon>fabids</taxon>
        <taxon>Fabales</taxon>
        <taxon>Fabaceae</taxon>
        <taxon>Caesalpinioideae</taxon>
        <taxon>mimosoid clade</taxon>
        <taxon>Acacieae</taxon>
        <taxon>Acacia</taxon>
    </lineage>
</organism>
<keyword evidence="3" id="KW-1185">Reference proteome</keyword>
<name>A0AAE1TDR3_9FABA</name>
<dbReference type="Pfam" id="PF14009">
    <property type="entry name" value="PADRE"/>
    <property type="match status" value="1"/>
</dbReference>
<feature type="compositionally biased region" description="Basic and acidic residues" evidence="1">
    <location>
        <begin position="134"/>
        <end position="143"/>
    </location>
</feature>
<proteinExistence type="predicted"/>
<dbReference type="PANTHER" id="PTHR33148">
    <property type="entry name" value="PLASTID MOVEMENT IMPAIRED PROTEIN-RELATED"/>
    <property type="match status" value="1"/>
</dbReference>
<feature type="region of interest" description="Disordered" evidence="1">
    <location>
        <begin position="128"/>
        <end position="159"/>
    </location>
</feature>
<accession>A0AAE1TDR3</accession>
<protein>
    <submittedName>
        <fullName evidence="2">Uncharacterized protein</fullName>
    </submittedName>
</protein>
<dbReference type="PANTHER" id="PTHR33148:SF46">
    <property type="entry name" value="EMB|CAB85509.1"/>
    <property type="match status" value="1"/>
</dbReference>
<dbReference type="EMBL" id="JAWXYG010000002">
    <property type="protein sequence ID" value="KAK4281657.1"/>
    <property type="molecule type" value="Genomic_DNA"/>
</dbReference>
<evidence type="ECO:0000313" key="3">
    <source>
        <dbReference type="Proteomes" id="UP001293593"/>
    </source>
</evidence>
<gene>
    <name evidence="2" type="ORF">QN277_013122</name>
</gene>
<evidence type="ECO:0000313" key="2">
    <source>
        <dbReference type="EMBL" id="KAK4281657.1"/>
    </source>
</evidence>